<evidence type="ECO:0000256" key="21">
    <source>
        <dbReference type="ARBA" id="ARBA00023242"/>
    </source>
</evidence>
<dbReference type="WBParaSite" id="Pan_g12896.t1">
    <property type="protein sequence ID" value="Pan_g12896.t1"/>
    <property type="gene ID" value="Pan_g12896"/>
</dbReference>
<keyword evidence="13 25" id="KW-1133">Transmembrane helix</keyword>
<feature type="compositionally biased region" description="Low complexity" evidence="24">
    <location>
        <begin position="906"/>
        <end position="916"/>
    </location>
</feature>
<dbReference type="Pfam" id="PF00066">
    <property type="entry name" value="Notch"/>
    <property type="match status" value="3"/>
</dbReference>
<dbReference type="SMART" id="SM00248">
    <property type="entry name" value="ANK"/>
    <property type="match status" value="6"/>
</dbReference>
<keyword evidence="17 23" id="KW-1015">Disulfide bond</keyword>
<feature type="disulfide bond" evidence="23">
    <location>
        <begin position="175"/>
        <end position="184"/>
    </location>
</feature>
<keyword evidence="21" id="KW-0539">Nucleus</keyword>
<dbReference type="SMART" id="SM00004">
    <property type="entry name" value="NL"/>
    <property type="match status" value="3"/>
</dbReference>
<evidence type="ECO:0000256" key="15">
    <source>
        <dbReference type="ARBA" id="ARBA00023043"/>
    </source>
</evidence>
<evidence type="ECO:0000256" key="24">
    <source>
        <dbReference type="SAM" id="MobiDB-lite"/>
    </source>
</evidence>
<dbReference type="PRINTS" id="PR01452">
    <property type="entry name" value="LNOTCHREPEAT"/>
</dbReference>
<dbReference type="InterPro" id="IPR009030">
    <property type="entry name" value="Growth_fac_rcpt_cys_sf"/>
</dbReference>
<proteinExistence type="inferred from homology"/>
<comment type="similarity">
    <text evidence="3">Belongs to the NOTCH family.</text>
</comment>
<dbReference type="FunFam" id="2.10.25.10:FF:000031">
    <property type="entry name" value="neurogenic locus notch homolog protein 3"/>
    <property type="match status" value="1"/>
</dbReference>
<evidence type="ECO:0000256" key="17">
    <source>
        <dbReference type="ARBA" id="ARBA00023157"/>
    </source>
</evidence>
<feature type="disulfide bond" evidence="23">
    <location>
        <begin position="488"/>
        <end position="497"/>
    </location>
</feature>
<dbReference type="InterPro" id="IPR013032">
    <property type="entry name" value="EGF-like_CS"/>
</dbReference>
<dbReference type="GO" id="GO:0045197">
    <property type="term" value="P:establishment or maintenance of epithelial cell apical/basal polarity"/>
    <property type="evidence" value="ECO:0007669"/>
    <property type="project" value="TreeGrafter"/>
</dbReference>
<organism evidence="29 30">
    <name type="scientific">Panagrellus redivivus</name>
    <name type="common">Microworm</name>
    <dbReference type="NCBI Taxonomy" id="6233"/>
    <lineage>
        <taxon>Eukaryota</taxon>
        <taxon>Metazoa</taxon>
        <taxon>Ecdysozoa</taxon>
        <taxon>Nematoda</taxon>
        <taxon>Chromadorea</taxon>
        <taxon>Rhabditida</taxon>
        <taxon>Tylenchina</taxon>
        <taxon>Panagrolaimomorpha</taxon>
        <taxon>Panagrolaimoidea</taxon>
        <taxon>Panagrolaimidae</taxon>
        <taxon>Panagrellus</taxon>
    </lineage>
</organism>
<dbReference type="InterPro" id="IPR036770">
    <property type="entry name" value="Ankyrin_rpt-contain_sf"/>
</dbReference>
<evidence type="ECO:0000256" key="4">
    <source>
        <dbReference type="ARBA" id="ARBA00022473"/>
    </source>
</evidence>
<feature type="compositionally biased region" description="Polar residues" evidence="24">
    <location>
        <begin position="880"/>
        <end position="897"/>
    </location>
</feature>
<dbReference type="SUPFAM" id="SSF57196">
    <property type="entry name" value="EGF/Laminin"/>
    <property type="match status" value="7"/>
</dbReference>
<dbReference type="FunFam" id="2.10.25.10:FF:000143">
    <property type="entry name" value="Protein crumbs 1"/>
    <property type="match status" value="1"/>
</dbReference>
<feature type="chain" id="PRO_5029020727" evidence="26">
    <location>
        <begin position="25"/>
        <end position="1248"/>
    </location>
</feature>
<evidence type="ECO:0000256" key="3">
    <source>
        <dbReference type="ARBA" id="ARBA00005847"/>
    </source>
</evidence>
<feature type="domain" description="LNR" evidence="28">
    <location>
        <begin position="597"/>
        <end position="628"/>
    </location>
</feature>
<feature type="disulfide bond" evidence="23">
    <location>
        <begin position="135"/>
        <end position="144"/>
    </location>
</feature>
<feature type="domain" description="EGF-like" evidence="27">
    <location>
        <begin position="187"/>
        <end position="224"/>
    </location>
</feature>
<dbReference type="InterPro" id="IPR035993">
    <property type="entry name" value="Notch-like_dom_sf"/>
</dbReference>
<feature type="domain" description="EGF-like" evidence="27">
    <location>
        <begin position="385"/>
        <end position="421"/>
    </location>
</feature>
<dbReference type="FunFam" id="2.10.25.10:FF:000118">
    <property type="entry name" value="protein delta homolog 2"/>
    <property type="match status" value="1"/>
</dbReference>
<dbReference type="PANTHER" id="PTHR24049:SF22">
    <property type="entry name" value="DROSOPHILA CRUMBS HOMOLOG"/>
    <property type="match status" value="1"/>
</dbReference>
<dbReference type="Pfam" id="PF00008">
    <property type="entry name" value="EGF"/>
    <property type="match status" value="1"/>
</dbReference>
<feature type="domain" description="EGF-like" evidence="27">
    <location>
        <begin position="67"/>
        <end position="107"/>
    </location>
</feature>
<dbReference type="InterPro" id="IPR000742">
    <property type="entry name" value="EGF"/>
</dbReference>
<dbReference type="InterPro" id="IPR002110">
    <property type="entry name" value="Ankyrin_rpt"/>
</dbReference>
<dbReference type="InterPro" id="IPR001881">
    <property type="entry name" value="EGF-like_Ca-bd_dom"/>
</dbReference>
<evidence type="ECO:0000256" key="9">
    <source>
        <dbReference type="ARBA" id="ARBA00022737"/>
    </source>
</evidence>
<feature type="disulfide bond" evidence="23">
    <location>
        <begin position="527"/>
        <end position="536"/>
    </location>
</feature>
<keyword evidence="19" id="KW-0804">Transcription</keyword>
<evidence type="ECO:0000256" key="25">
    <source>
        <dbReference type="SAM" id="Phobius"/>
    </source>
</evidence>
<feature type="region of interest" description="Disordered" evidence="24">
    <location>
        <begin position="872"/>
        <end position="932"/>
    </location>
</feature>
<dbReference type="SUPFAM" id="SSF48403">
    <property type="entry name" value="Ankyrin repeat"/>
    <property type="match status" value="1"/>
</dbReference>
<evidence type="ECO:0000313" key="29">
    <source>
        <dbReference type="Proteomes" id="UP000492821"/>
    </source>
</evidence>
<dbReference type="GO" id="GO:0048589">
    <property type="term" value="P:developmental growth"/>
    <property type="evidence" value="ECO:0007669"/>
    <property type="project" value="UniProtKB-ARBA"/>
</dbReference>
<dbReference type="SUPFAM" id="SSF57184">
    <property type="entry name" value="Growth factor receptor domain"/>
    <property type="match status" value="1"/>
</dbReference>
<accession>A0A7E4UU52</accession>
<evidence type="ECO:0000256" key="11">
    <source>
        <dbReference type="ARBA" id="ARBA00022837"/>
    </source>
</evidence>
<evidence type="ECO:0000256" key="6">
    <source>
        <dbReference type="ARBA" id="ARBA00022536"/>
    </source>
</evidence>
<evidence type="ECO:0000256" key="23">
    <source>
        <dbReference type="PROSITE-ProRule" id="PRU00076"/>
    </source>
</evidence>
<dbReference type="Proteomes" id="UP000492821">
    <property type="component" value="Unassembled WGS sequence"/>
</dbReference>
<dbReference type="SMART" id="SM00179">
    <property type="entry name" value="EGF_CA"/>
    <property type="match status" value="9"/>
</dbReference>
<keyword evidence="6 23" id="KW-0245">EGF-like domain</keyword>
<dbReference type="SMART" id="SM00181">
    <property type="entry name" value="EGF"/>
    <property type="match status" value="13"/>
</dbReference>
<dbReference type="PROSITE" id="PS00010">
    <property type="entry name" value="ASX_HYDROXYL"/>
    <property type="match status" value="5"/>
</dbReference>
<sequence>MKHLRLAAVLLVLIVSSSLRFGSGLTTPCPPDGCAGLPPAVPCLNGGSPTTTGCKCPRGFGGENCAQLRPCQQPEYEHFCENGGTCSDSKMTISCHCVPGYSGDRCEKNSDDCKANKCHPEAKCVDILRGYKCECPPHRIGQFCQFENPCFNVPKPCNDGICVPLPHTGSFKCSCTSFFTGPDCSTDINECASAINPCQHGKCINTYGGFHCECKRGYTGELCDRYSNECAPNPCLNGGSCMDLLGNFQCQCKPGWTGKRCDEVKPFSPGCRSRICLAGGVCQRDPSTGAESCVCQPRFTGETCDTPREDPCLMDLCRNGAQCLPSSNLRSVSCQCPPGFAGHYCDRKVTSCSDVPCDRGTCIDTADGFQCVCDAGFDGPLCSNNIDDCSESSCLNGGICIDGINSYTCACPSTYFGRRCELNVTDPCQFNPCSNGASCLMIDVRGNFRCMCPPGFTGRFCEAASEGRCTLNSCLHNGICALNGLCKCAPGYSGKRCEHETNRCLRERCQNGGTCENIGLTDFTCHCQFGFVGRHCAEKVDVDRFADKAAQETQTCNVAGCALRAGNGICDAECNLPGCDYDGGDCSAAIPRPFEQCPYEKYCKYVFRDGHCDAACNTENCLFDGFDCDHSTDVCPASLACENRFGNGICDPECNLPGCGFDGGDCADKAPFLDDLVLDLDVDEQRFVNELLPSFLMRVSSYLRASVSFRKDEKGRLQIYRLNPETGKTTLIDIGSVGNGRVARQTNPNLVRVHLQVDVSGCQFESELSRALNVSLTTDSKPHCLSGVTAATNLIATDAAQDLFSTLGVRVKRALAEPYQAPTPSNPFQIAFAIIIGIAVLLAIIIGVVTVSNAYRGKRRYVDVTHVYHPPSRDNKTPLLPTTPNQFTMTRQYSLSPGSPEDLYEGGTSSSNSGGTEPKRPRLAASSSGDEGIVRDMVDPTPFVAPTRDRFFTRLHERVAYNNRGLIGGKWPDELKVCLKLRDNVGRNALHWAADCVADKNESDIMADVMDLIAAGESTSCRDDSGVTPLQIAIRRGRPQVARYLMDPRSVSTMDNEGRTPLYDAVCAGLPCIVEELLTMYQVNPNVMFDGWDTPLHKAVRLGQRGLPIVDSLLQCPNIDVDRTGERQDLGYRGVTALHLAAEFGNAEAVQKLLNKGANIGACDLYNETPLHYAIHNEQLAAVHVLVAWGGESVIHTVSDFDQNCEALARVKGNGFIISTIQGARGSGRVFPLAPLEKVKSRAKKARS</sequence>
<feature type="disulfide bond" evidence="23">
    <location>
        <begin position="352"/>
        <end position="362"/>
    </location>
</feature>
<evidence type="ECO:0000256" key="14">
    <source>
        <dbReference type="ARBA" id="ARBA00023015"/>
    </source>
</evidence>
<evidence type="ECO:0000256" key="2">
    <source>
        <dbReference type="ARBA" id="ARBA00004251"/>
    </source>
</evidence>
<comment type="caution">
    <text evidence="23">Lacks conserved residue(s) required for the propagation of feature annotation.</text>
</comment>
<feature type="disulfide bond" evidence="23">
    <location>
        <begin position="411"/>
        <end position="420"/>
    </location>
</feature>
<dbReference type="InterPro" id="IPR018097">
    <property type="entry name" value="EGF_Ca-bd_CS"/>
</dbReference>
<dbReference type="Gene3D" id="3.30.70.3310">
    <property type="match status" value="1"/>
</dbReference>
<dbReference type="Pfam" id="PF07645">
    <property type="entry name" value="EGF_CA"/>
    <property type="match status" value="1"/>
</dbReference>
<evidence type="ECO:0000256" key="22">
    <source>
        <dbReference type="PROSITE-ProRule" id="PRU00023"/>
    </source>
</evidence>
<evidence type="ECO:0000256" key="19">
    <source>
        <dbReference type="ARBA" id="ARBA00023163"/>
    </source>
</evidence>
<dbReference type="PANTHER" id="PTHR24049">
    <property type="entry name" value="CRUMBS FAMILY MEMBER"/>
    <property type="match status" value="1"/>
</dbReference>
<evidence type="ECO:0000259" key="27">
    <source>
        <dbReference type="PROSITE" id="PS50026"/>
    </source>
</evidence>
<dbReference type="FunFam" id="2.10.25.10:FF:000508">
    <property type="entry name" value="Eyes shut homolog"/>
    <property type="match status" value="1"/>
</dbReference>
<keyword evidence="15 22" id="KW-0040">ANK repeat</keyword>
<keyword evidence="14" id="KW-0805">Transcription regulation</keyword>
<dbReference type="InterPro" id="IPR000152">
    <property type="entry name" value="EGF-type_Asp/Asn_hydroxyl_site"/>
</dbReference>
<keyword evidence="5" id="KW-1003">Cell membrane</keyword>
<name>A0A7E4UU52_PANRE</name>
<dbReference type="PROSITE" id="PS01186">
    <property type="entry name" value="EGF_2"/>
    <property type="match status" value="9"/>
</dbReference>
<dbReference type="GO" id="GO:0007219">
    <property type="term" value="P:Notch signaling pathway"/>
    <property type="evidence" value="ECO:0007669"/>
    <property type="project" value="UniProtKB-KW"/>
</dbReference>
<feature type="disulfide bond" evidence="23">
    <location>
        <begin position="336"/>
        <end position="345"/>
    </location>
</feature>
<feature type="domain" description="EGF-like" evidence="27">
    <location>
        <begin position="348"/>
        <end position="383"/>
    </location>
</feature>
<feature type="domain" description="EGF-like" evidence="27">
    <location>
        <begin position="267"/>
        <end position="305"/>
    </location>
</feature>
<keyword evidence="12" id="KW-0914">Notch signaling pathway</keyword>
<feature type="domain" description="EGF-like" evidence="27">
    <location>
        <begin position="109"/>
        <end position="145"/>
    </location>
</feature>
<keyword evidence="4" id="KW-0217">Developmental protein</keyword>
<evidence type="ECO:0000256" key="5">
    <source>
        <dbReference type="ARBA" id="ARBA00022475"/>
    </source>
</evidence>
<evidence type="ECO:0000256" key="18">
    <source>
        <dbReference type="ARBA" id="ARBA00023159"/>
    </source>
</evidence>
<feature type="transmembrane region" description="Helical" evidence="25">
    <location>
        <begin position="830"/>
        <end position="851"/>
    </location>
</feature>
<feature type="disulfide bond" evidence="23">
    <location>
        <begin position="214"/>
        <end position="223"/>
    </location>
</feature>
<reference evidence="30" key="2">
    <citation type="submission" date="2020-10" db="UniProtKB">
        <authorList>
            <consortium name="WormBaseParasite"/>
        </authorList>
    </citation>
    <scope>IDENTIFICATION</scope>
</reference>
<dbReference type="PROSITE" id="PS00022">
    <property type="entry name" value="EGF_1"/>
    <property type="match status" value="13"/>
</dbReference>
<feature type="domain" description="EGF-like" evidence="27">
    <location>
        <begin position="500"/>
        <end position="537"/>
    </location>
</feature>
<feature type="disulfide bond" evidence="23">
    <location>
        <begin position="276"/>
        <end position="293"/>
    </location>
</feature>
<dbReference type="PROSITE" id="PS50258">
    <property type="entry name" value="LNR"/>
    <property type="match status" value="3"/>
</dbReference>
<comment type="subcellular location">
    <subcellularLocation>
        <location evidence="2">Cell membrane</location>
        <topology evidence="2">Single-pass type I membrane protein</topology>
    </subcellularLocation>
    <subcellularLocation>
        <location evidence="1">Nucleus</location>
    </subcellularLocation>
</comment>
<keyword evidence="10" id="KW-0221">Differentiation</keyword>
<evidence type="ECO:0000313" key="30">
    <source>
        <dbReference type="WBParaSite" id="Pan_g12896.t1"/>
    </source>
</evidence>
<dbReference type="InterPro" id="IPR010660">
    <property type="entry name" value="Notch_NOD_dom"/>
</dbReference>
<feature type="domain" description="LNR" evidence="28">
    <location>
        <begin position="556"/>
        <end position="593"/>
    </location>
</feature>
<feature type="domain" description="EGF-like" evidence="27">
    <location>
        <begin position="226"/>
        <end position="262"/>
    </location>
</feature>
<evidence type="ECO:0000256" key="16">
    <source>
        <dbReference type="ARBA" id="ARBA00023136"/>
    </source>
</evidence>
<dbReference type="Pfam" id="PF12796">
    <property type="entry name" value="Ank_2"/>
    <property type="match status" value="2"/>
</dbReference>
<feature type="signal peptide" evidence="26">
    <location>
        <begin position="1"/>
        <end position="24"/>
    </location>
</feature>
<dbReference type="InterPro" id="IPR051022">
    <property type="entry name" value="Notch_Cell-Fate_Det"/>
</dbReference>
<evidence type="ECO:0000256" key="10">
    <source>
        <dbReference type="ARBA" id="ARBA00022782"/>
    </source>
</evidence>
<dbReference type="GO" id="GO:0007157">
    <property type="term" value="P:heterophilic cell-cell adhesion via plasma membrane cell adhesion molecules"/>
    <property type="evidence" value="ECO:0007669"/>
    <property type="project" value="TreeGrafter"/>
</dbReference>
<feature type="disulfide bond" evidence="23">
    <location>
        <begin position="97"/>
        <end position="106"/>
    </location>
</feature>
<keyword evidence="8 26" id="KW-0732">Signal</keyword>
<feature type="domain" description="EGF-like" evidence="27">
    <location>
        <begin position="424"/>
        <end position="462"/>
    </location>
</feature>
<dbReference type="PROSITE" id="PS50297">
    <property type="entry name" value="ANK_REP_REGION"/>
    <property type="match status" value="1"/>
</dbReference>
<dbReference type="GO" id="GO:0030154">
    <property type="term" value="P:cell differentiation"/>
    <property type="evidence" value="ECO:0007669"/>
    <property type="project" value="UniProtKB-KW"/>
</dbReference>
<evidence type="ECO:0000256" key="12">
    <source>
        <dbReference type="ARBA" id="ARBA00022976"/>
    </source>
</evidence>
<keyword evidence="20" id="KW-0325">Glycoprotein</keyword>
<dbReference type="Pfam" id="PF25024">
    <property type="entry name" value="EGF_TEN"/>
    <property type="match status" value="1"/>
</dbReference>
<feature type="disulfide bond" evidence="23">
    <location>
        <begin position="317"/>
        <end position="334"/>
    </location>
</feature>
<reference evidence="29" key="1">
    <citation type="journal article" date="2013" name="Genetics">
        <title>The draft genome and transcriptome of Panagrellus redivivus are shaped by the harsh demands of a free-living lifestyle.</title>
        <authorList>
            <person name="Srinivasan J."/>
            <person name="Dillman A.R."/>
            <person name="Macchietto M.G."/>
            <person name="Heikkinen L."/>
            <person name="Lakso M."/>
            <person name="Fracchia K.M."/>
            <person name="Antoshechkin I."/>
            <person name="Mortazavi A."/>
            <person name="Wong G."/>
            <person name="Sternberg P.W."/>
        </authorList>
    </citation>
    <scope>NUCLEOTIDE SEQUENCE [LARGE SCALE GENOMIC DNA]</scope>
    <source>
        <strain evidence="29">MT8872</strain>
    </source>
</reference>
<feature type="disulfide bond" evidence="23">
    <location>
        <begin position="252"/>
        <end position="261"/>
    </location>
</feature>
<feature type="disulfide bond" evidence="23">
    <location>
        <begin position="433"/>
        <end position="450"/>
    </location>
</feature>
<dbReference type="PROSITE" id="PS50088">
    <property type="entry name" value="ANK_REPEAT"/>
    <property type="match status" value="1"/>
</dbReference>
<dbReference type="PRINTS" id="PR01983">
    <property type="entry name" value="NOTCH"/>
</dbReference>
<dbReference type="GO" id="GO:0005886">
    <property type="term" value="C:plasma membrane"/>
    <property type="evidence" value="ECO:0007669"/>
    <property type="project" value="UniProtKB-SubCell"/>
</dbReference>
<keyword evidence="7 25" id="KW-0812">Transmembrane</keyword>
<keyword evidence="9" id="KW-0677">Repeat</keyword>
<dbReference type="GO" id="GO:0005634">
    <property type="term" value="C:nucleus"/>
    <property type="evidence" value="ECO:0007669"/>
    <property type="project" value="UniProtKB-SubCell"/>
</dbReference>
<dbReference type="InterPro" id="IPR049883">
    <property type="entry name" value="NOTCH1_EGF-like"/>
</dbReference>
<dbReference type="Gene3D" id="4.10.470.20">
    <property type="match status" value="2"/>
</dbReference>
<keyword evidence="18" id="KW-0010">Activator</keyword>
<dbReference type="Gene3D" id="1.25.40.20">
    <property type="entry name" value="Ankyrin repeat-containing domain"/>
    <property type="match status" value="2"/>
</dbReference>
<protein>
    <submittedName>
        <fullName evidence="30">Neurogenic locus Notch protein</fullName>
    </submittedName>
</protein>
<dbReference type="GO" id="GO:0032991">
    <property type="term" value="C:protein-containing complex"/>
    <property type="evidence" value="ECO:0007669"/>
    <property type="project" value="TreeGrafter"/>
</dbReference>
<keyword evidence="29" id="KW-1185">Reference proteome</keyword>
<dbReference type="PROSITE" id="PS50026">
    <property type="entry name" value="EGF_3"/>
    <property type="match status" value="12"/>
</dbReference>
<evidence type="ECO:0000259" key="28">
    <source>
        <dbReference type="PROSITE" id="PS50258"/>
    </source>
</evidence>
<dbReference type="Gene3D" id="2.10.25.10">
    <property type="entry name" value="Laminin"/>
    <property type="match status" value="12"/>
</dbReference>
<dbReference type="PROSITE" id="PS01187">
    <property type="entry name" value="EGF_CA"/>
    <property type="match status" value="2"/>
</dbReference>
<dbReference type="SUPFAM" id="SSF90193">
    <property type="entry name" value="Notch domain"/>
    <property type="match status" value="3"/>
</dbReference>
<dbReference type="GO" id="GO:0005509">
    <property type="term" value="F:calcium ion binding"/>
    <property type="evidence" value="ECO:0007669"/>
    <property type="project" value="InterPro"/>
</dbReference>
<dbReference type="InterPro" id="IPR000800">
    <property type="entry name" value="Notch_dom"/>
</dbReference>
<evidence type="ECO:0000256" key="13">
    <source>
        <dbReference type="ARBA" id="ARBA00022989"/>
    </source>
</evidence>
<feature type="domain" description="EGF-like" evidence="27">
    <location>
        <begin position="146"/>
        <end position="185"/>
    </location>
</feature>
<feature type="disulfide bond" evidence="23">
    <location>
        <begin position="373"/>
        <end position="382"/>
    </location>
</feature>
<dbReference type="CDD" id="cd00054">
    <property type="entry name" value="EGF_CA"/>
    <property type="match status" value="7"/>
</dbReference>
<dbReference type="FunFam" id="2.10.25.10:FF:000472">
    <property type="entry name" value="Uncharacterized protein, isoform A"/>
    <property type="match status" value="1"/>
</dbReference>
<feature type="disulfide bond" evidence="23">
    <location>
        <begin position="295"/>
        <end position="304"/>
    </location>
</feature>
<dbReference type="AlphaFoldDB" id="A0A7E4UU52"/>
<dbReference type="Pfam" id="PF06816">
    <property type="entry name" value="NOD"/>
    <property type="match status" value="1"/>
</dbReference>
<keyword evidence="16 25" id="KW-0472">Membrane</keyword>
<keyword evidence="11" id="KW-0106">Calcium</keyword>
<evidence type="ECO:0000256" key="8">
    <source>
        <dbReference type="ARBA" id="ARBA00022729"/>
    </source>
</evidence>
<evidence type="ECO:0000256" key="1">
    <source>
        <dbReference type="ARBA" id="ARBA00004123"/>
    </source>
</evidence>
<evidence type="ECO:0000256" key="26">
    <source>
        <dbReference type="SAM" id="SignalP"/>
    </source>
</evidence>
<dbReference type="Pfam" id="PF12661">
    <property type="entry name" value="hEGF"/>
    <property type="match status" value="1"/>
</dbReference>
<evidence type="ECO:0000256" key="7">
    <source>
        <dbReference type="ARBA" id="ARBA00022692"/>
    </source>
</evidence>
<feature type="domain" description="EGF-like" evidence="27">
    <location>
        <begin position="465"/>
        <end position="498"/>
    </location>
</feature>
<feature type="domain" description="EGF-like" evidence="27">
    <location>
        <begin position="308"/>
        <end position="346"/>
    </location>
</feature>
<evidence type="ECO:0000256" key="20">
    <source>
        <dbReference type="ARBA" id="ARBA00023180"/>
    </source>
</evidence>
<feature type="disulfide bond" evidence="23">
    <location>
        <begin position="452"/>
        <end position="461"/>
    </location>
</feature>
<feature type="repeat" description="ANK" evidence="22">
    <location>
        <begin position="1133"/>
        <end position="1165"/>
    </location>
</feature>
<feature type="domain" description="LNR" evidence="28">
    <location>
        <begin position="635"/>
        <end position="671"/>
    </location>
</feature>